<evidence type="ECO:0000313" key="2">
    <source>
        <dbReference type="EMBL" id="QXJ29800.1"/>
    </source>
</evidence>
<feature type="domain" description="Peptidase M28" evidence="1">
    <location>
        <begin position="187"/>
        <end position="344"/>
    </location>
</feature>
<dbReference type="AlphaFoldDB" id="A0A8F5BR42"/>
<gene>
    <name evidence="2" type="ORF">J5U23_02684</name>
</gene>
<name>A0A8F5BR42_SACSH</name>
<dbReference type="Pfam" id="PF04389">
    <property type="entry name" value="Peptidase_M28"/>
    <property type="match status" value="1"/>
</dbReference>
<dbReference type="Proteomes" id="UP000694018">
    <property type="component" value="Chromosome"/>
</dbReference>
<dbReference type="OrthoDB" id="34215at2157"/>
<evidence type="ECO:0000259" key="1">
    <source>
        <dbReference type="Pfam" id="PF04389"/>
    </source>
</evidence>
<accession>A0A8F5BR42</accession>
<evidence type="ECO:0000313" key="3">
    <source>
        <dbReference type="Proteomes" id="UP000694018"/>
    </source>
</evidence>
<reference evidence="2" key="1">
    <citation type="journal article" date="2021" name="Environ. Microbiol.">
        <title>New insights into the diversity and evolution of the archaeal mobilome from three complete genomes of Saccharolobus shibatae.</title>
        <authorList>
            <person name="Medvedeva S."/>
            <person name="Brandt D."/>
            <person name="Cvirkaite-Krupovic V."/>
            <person name="Liu Y."/>
            <person name="Severinov K."/>
            <person name="Ishino S."/>
            <person name="Ishino Y."/>
            <person name="Prangishvili D."/>
            <person name="Kalinowski J."/>
            <person name="Krupovic M."/>
        </authorList>
    </citation>
    <scope>NUCLEOTIDE SEQUENCE</scope>
    <source>
        <strain evidence="2">B12</strain>
    </source>
</reference>
<dbReference type="InterPro" id="IPR007484">
    <property type="entry name" value="Peptidase_M28"/>
</dbReference>
<dbReference type="PIRSF" id="PIRSF032806">
    <property type="entry name" value="UCP032806"/>
    <property type="match status" value="1"/>
</dbReference>
<dbReference type="KEGG" id="sshi:J5U23_02684"/>
<sequence length="488" mass="57035">MLLQHLKTLSNYSEVITGSKNEIKLVREIRKMLEDNSDEIRQIPIRVLNWEQKELIFECESKTIDAISLPYSLSTEVEADVADNFKECNGRNLMKIRIQNLYEINKLYIEAVENDCLGIIFSLNNEKRKFVIKYGDLLSHRPSYPPPIPAFYIKENDFPYIKGRCRISLKTDINPFATGYIIEAIRNSKNENKIIHITAHHDHWFKGERDNLLAVALLREFRSNVYETHLISFTAEESGSLNFSTFSWSHGSREFLKNYKNTDDILLNINMDNISEESLILKAVPGLLELSNKYFKNVVGSPEIYSDGYSYIKVGIPSITIESLGNIHYHGEYDVIENDKSNAFLNASTILDIINRIINENIEYKTREMKEELKKDLVELPAELKSYLVNIEDLLDKNYMEAYREIVKLYGGILELNQPYSTVELFHKIKGLNIARKNDVCIEDLGCIKRLRNDEIFYRFYSYYINELKESITTEYINKIYFILKKFF</sequence>
<organism evidence="2 3">
    <name type="scientific">Saccharolobus shibatae (strain ATCC 51178 / DSM 5389 / JCM 8931 / NBRC 15437 / B12)</name>
    <name type="common">Sulfolobus shibatae</name>
    <dbReference type="NCBI Taxonomy" id="523848"/>
    <lineage>
        <taxon>Archaea</taxon>
        <taxon>Thermoproteota</taxon>
        <taxon>Thermoprotei</taxon>
        <taxon>Sulfolobales</taxon>
        <taxon>Sulfolobaceae</taxon>
        <taxon>Saccharolobus</taxon>
    </lineage>
</organism>
<protein>
    <recommendedName>
        <fullName evidence="1">Peptidase M28 domain-containing protein</fullName>
    </recommendedName>
</protein>
<proteinExistence type="predicted"/>
<dbReference type="RefSeq" id="WP_218258561.1">
    <property type="nucleotide sequence ID" value="NZ_CP077717.1"/>
</dbReference>
<dbReference type="InterPro" id="IPR014573">
    <property type="entry name" value="UCP032806"/>
</dbReference>
<dbReference type="EMBL" id="CP077717">
    <property type="protein sequence ID" value="QXJ29800.1"/>
    <property type="molecule type" value="Genomic_DNA"/>
</dbReference>
<dbReference type="GeneID" id="65564160"/>